<name>H6R6V4_NOCCG</name>
<dbReference type="HOGENOM" id="CLU_3423004_0_0_11"/>
<evidence type="ECO:0000313" key="1">
    <source>
        <dbReference type="EMBL" id="CCF63467.1"/>
    </source>
</evidence>
<gene>
    <name evidence="1" type="ordered locus">NOCYR_2697</name>
</gene>
<keyword evidence="2" id="KW-1185">Reference proteome</keyword>
<sequence>MMGRGVDEPILRKRVHGYGALLS</sequence>
<reference evidence="1 2" key="1">
    <citation type="journal article" date="2012" name="J. Bacteriol.">
        <title>Genome sequence of the human- and animal-pathogenic strain Nocardia cyriacigeorgica GUH-2.</title>
        <authorList>
            <person name="Zoropogui A."/>
            <person name="Pujic P."/>
            <person name="Normand P."/>
            <person name="Barbe V."/>
            <person name="Beaman B."/>
            <person name="Beaman L."/>
            <person name="Boiron P."/>
            <person name="Colinon C."/>
            <person name="Deredjian A."/>
            <person name="Graindorge A."/>
            <person name="Mangenot S."/>
            <person name="Nazaret S."/>
            <person name="Neto M."/>
            <person name="Petit S."/>
            <person name="Roche D."/>
            <person name="Vallenet D."/>
            <person name="Rodriguez-Nava V."/>
            <person name="Richard Y."/>
            <person name="Cournoyer B."/>
            <person name="Blaha D."/>
        </authorList>
    </citation>
    <scope>NUCLEOTIDE SEQUENCE [LARGE SCALE GENOMIC DNA]</scope>
    <source>
        <strain evidence="1 2">GUH-2</strain>
    </source>
</reference>
<evidence type="ECO:0000313" key="2">
    <source>
        <dbReference type="Proteomes" id="UP000008190"/>
    </source>
</evidence>
<accession>H6R6V4</accession>
<dbReference type="AlphaFoldDB" id="H6R6V4"/>
<dbReference type="KEGG" id="ncy:NOCYR_2697"/>
<proteinExistence type="predicted"/>
<dbReference type="Proteomes" id="UP000008190">
    <property type="component" value="Chromosome"/>
</dbReference>
<organism evidence="1 2">
    <name type="scientific">Nocardia cyriacigeorgica (strain GUH-2)</name>
    <dbReference type="NCBI Taxonomy" id="1127134"/>
    <lineage>
        <taxon>Bacteria</taxon>
        <taxon>Bacillati</taxon>
        <taxon>Actinomycetota</taxon>
        <taxon>Actinomycetes</taxon>
        <taxon>Mycobacteriales</taxon>
        <taxon>Nocardiaceae</taxon>
        <taxon>Nocardia</taxon>
    </lineage>
</organism>
<dbReference type="EMBL" id="FO082843">
    <property type="protein sequence ID" value="CCF63467.1"/>
    <property type="molecule type" value="Genomic_DNA"/>
</dbReference>
<protein>
    <submittedName>
        <fullName evidence="1">Uncharacterized protein</fullName>
    </submittedName>
</protein>